<proteinExistence type="predicted"/>
<feature type="region of interest" description="Disordered" evidence="1">
    <location>
        <begin position="1"/>
        <end position="20"/>
    </location>
</feature>
<evidence type="ECO:0000313" key="4">
    <source>
        <dbReference type="EMBL" id="TNC65038.1"/>
    </source>
</evidence>
<name>A0A5C4NAQ0_9RHOB</name>
<dbReference type="Proteomes" id="UP000305709">
    <property type="component" value="Unassembled WGS sequence"/>
</dbReference>
<dbReference type="Pfam" id="PF25837">
    <property type="entry name" value="Apionate_lact_N"/>
    <property type="match status" value="1"/>
</dbReference>
<evidence type="ECO:0000259" key="3">
    <source>
        <dbReference type="Pfam" id="PF25838"/>
    </source>
</evidence>
<evidence type="ECO:0000256" key="1">
    <source>
        <dbReference type="SAM" id="MobiDB-lite"/>
    </source>
</evidence>
<gene>
    <name evidence="4" type="ORF">FHG71_18115</name>
</gene>
<dbReference type="RefSeq" id="WP_139083107.1">
    <property type="nucleotide sequence ID" value="NZ_VDFV01000040.1"/>
</dbReference>
<reference evidence="4 5" key="1">
    <citation type="submission" date="2019-06" db="EMBL/GenBank/DDBJ databases">
        <authorList>
            <person name="Jiang L."/>
        </authorList>
    </citation>
    <scope>NUCLEOTIDE SEQUENCE [LARGE SCALE GENOMIC DNA]</scope>
    <source>
        <strain evidence="4 5">YIM 48858</strain>
    </source>
</reference>
<sequence length="608" mass="64120">MQPDALDLFGTPEPPAERRRLSAGPLSAVLEAGQLRDLRWHGTEVLRGIAYLLRDASWGTLPVALSDLRLHEDADGFSVHYVAQADSPAGRLSYRARIEGRADGTLAFEATATAGTDFLTNRTGFVVLHGDDVAGQPLRVGHGDGGSEETTFPRRISPDQPAIDIVSLAHEPAPGVTAEVRFDGGIWEMEDQRNWSDASFKTYVRPLAWPRPYMIPAGTEEVQRVTLRLTGRPSATAAASATVPAGRTTVPPLHLRLAEDRPIPDRLPRPGLARGLILRMRVDRPDAARLAAAAALAGREGMSLAVEAIFPQRHPETEAAACLTAMEGHPVTELLVAAARDLVTHPSGTLPEDEVPLDPTLAALRRGFGGRIGAGVPAFFPEFNRNPPPPADFAFFGVTPLVHAADDVSVMETLRVLPAIMDSAAALVPGVGLWPGPLALAPTVNPYGPGLTPTDGTTRTCLAERDPRHRALFGAAHLVGALAGTLPWAEALAPLHATGPTGLCDEDGAPLPLAFIQAEVAAAEGARLRPAPTEPGLAGLAWERDGTHTVLLANTSAEPVEIARPEGIATAARLAPGPRGWEPFNLPASGLLVPAYATLRLTGDAQPA</sequence>
<dbReference type="AlphaFoldDB" id="A0A5C4NAQ0"/>
<evidence type="ECO:0000259" key="2">
    <source>
        <dbReference type="Pfam" id="PF25837"/>
    </source>
</evidence>
<feature type="domain" description="D-apionate lactonase N-terminal" evidence="2">
    <location>
        <begin position="8"/>
        <end position="231"/>
    </location>
</feature>
<dbReference type="EMBL" id="VDFV01000040">
    <property type="protein sequence ID" value="TNC65038.1"/>
    <property type="molecule type" value="Genomic_DNA"/>
</dbReference>
<dbReference type="InterPro" id="IPR058788">
    <property type="entry name" value="ApnL_N"/>
</dbReference>
<dbReference type="InterPro" id="IPR058787">
    <property type="entry name" value="ApnL_M"/>
</dbReference>
<dbReference type="Pfam" id="PF25838">
    <property type="entry name" value="Apionate_lact_M"/>
    <property type="match status" value="1"/>
</dbReference>
<feature type="domain" description="D-apionate lactonase TIM barrel" evidence="3">
    <location>
        <begin position="277"/>
        <end position="523"/>
    </location>
</feature>
<keyword evidence="5" id="KW-1185">Reference proteome</keyword>
<protein>
    <submittedName>
        <fullName evidence="4">Uncharacterized protein</fullName>
    </submittedName>
</protein>
<accession>A0A5C4NAQ0</accession>
<comment type="caution">
    <text evidence="4">The sequence shown here is derived from an EMBL/GenBank/DDBJ whole genome shotgun (WGS) entry which is preliminary data.</text>
</comment>
<evidence type="ECO:0000313" key="5">
    <source>
        <dbReference type="Proteomes" id="UP000305709"/>
    </source>
</evidence>
<dbReference type="OrthoDB" id="931854at2"/>
<organism evidence="4 5">
    <name type="scientific">Rubellimicrobium roseum</name>
    <dbReference type="NCBI Taxonomy" id="687525"/>
    <lineage>
        <taxon>Bacteria</taxon>
        <taxon>Pseudomonadati</taxon>
        <taxon>Pseudomonadota</taxon>
        <taxon>Alphaproteobacteria</taxon>
        <taxon>Rhodobacterales</taxon>
        <taxon>Roseobacteraceae</taxon>
        <taxon>Rubellimicrobium</taxon>
    </lineage>
</organism>